<dbReference type="InterPro" id="IPR038162">
    <property type="entry name" value="SoxY_sf"/>
</dbReference>
<gene>
    <name evidence="2" type="ORF">CHS0354_013129</name>
</gene>
<dbReference type="AlphaFoldDB" id="A0AAE0S6P0"/>
<dbReference type="PROSITE" id="PS51318">
    <property type="entry name" value="TAT"/>
    <property type="match status" value="1"/>
</dbReference>
<protein>
    <recommendedName>
        <fullName evidence="1">Ig-like SoxY domain-containing protein</fullName>
    </recommendedName>
</protein>
<comment type="caution">
    <text evidence="2">The sequence shown here is derived from an EMBL/GenBank/DDBJ whole genome shotgun (WGS) entry which is preliminary data.</text>
</comment>
<dbReference type="EMBL" id="JAEAOA010000799">
    <property type="protein sequence ID" value="KAK3586179.1"/>
    <property type="molecule type" value="Genomic_DNA"/>
</dbReference>
<dbReference type="Gene3D" id="2.60.40.2470">
    <property type="entry name" value="SoxY domain"/>
    <property type="match status" value="1"/>
</dbReference>
<evidence type="ECO:0000313" key="3">
    <source>
        <dbReference type="Proteomes" id="UP001195483"/>
    </source>
</evidence>
<dbReference type="Pfam" id="PF13501">
    <property type="entry name" value="SoxY"/>
    <property type="match status" value="1"/>
</dbReference>
<dbReference type="Proteomes" id="UP001195483">
    <property type="component" value="Unassembled WGS sequence"/>
</dbReference>
<accession>A0AAE0S6P0</accession>
<evidence type="ECO:0000259" key="1">
    <source>
        <dbReference type="Pfam" id="PF13501"/>
    </source>
</evidence>
<dbReference type="NCBIfam" id="TIGR04488">
    <property type="entry name" value="SoxY_true_GGCGG"/>
    <property type="match status" value="1"/>
</dbReference>
<dbReference type="PIRSF" id="PIRSF010312">
    <property type="entry name" value="Sulphur_oxidation_SoxY"/>
    <property type="match status" value="1"/>
</dbReference>
<proteinExistence type="predicted"/>
<sequence length="158" mass="16814">MYKSDRRNFLKTAGKTGLSLTLAYTLLKPSSLFAAAGAWDEKSFQAKKLDEAMKSIGAGTYEKSDAVKIIAPEIAENGAVVPFSVDSTVADTDSIYILVENNPSPLAASFEFANGAKPFVGTRIKMGRTSNVYAVVRAKGKFYVSSQEIKITLGGCGG</sequence>
<reference evidence="2" key="1">
    <citation type="journal article" date="2021" name="Genome Biol. Evol.">
        <title>A High-Quality Reference Genome for a Parasitic Bivalve with Doubly Uniparental Inheritance (Bivalvia: Unionida).</title>
        <authorList>
            <person name="Smith C.H."/>
        </authorList>
    </citation>
    <scope>NUCLEOTIDE SEQUENCE</scope>
    <source>
        <strain evidence="2">CHS0354</strain>
    </source>
</reference>
<dbReference type="InterPro" id="IPR006311">
    <property type="entry name" value="TAT_signal"/>
</dbReference>
<dbReference type="InterPro" id="IPR016568">
    <property type="entry name" value="Sulphur_oxidation_SoxY"/>
</dbReference>
<name>A0AAE0S6P0_9BIVA</name>
<reference evidence="2" key="3">
    <citation type="submission" date="2023-05" db="EMBL/GenBank/DDBJ databases">
        <authorList>
            <person name="Smith C.H."/>
        </authorList>
    </citation>
    <scope>NUCLEOTIDE SEQUENCE</scope>
    <source>
        <strain evidence="2">CHS0354</strain>
        <tissue evidence="2">Mantle</tissue>
    </source>
</reference>
<feature type="domain" description="Ig-like SoxY" evidence="1">
    <location>
        <begin position="56"/>
        <end position="156"/>
    </location>
</feature>
<evidence type="ECO:0000313" key="2">
    <source>
        <dbReference type="EMBL" id="KAK3586179.1"/>
    </source>
</evidence>
<dbReference type="InterPro" id="IPR032711">
    <property type="entry name" value="SoxY"/>
</dbReference>
<reference evidence="2" key="2">
    <citation type="journal article" date="2021" name="Genome Biol. Evol.">
        <title>Developing a high-quality reference genome for a parasitic bivalve with doubly uniparental inheritance (Bivalvia: Unionida).</title>
        <authorList>
            <person name="Smith C.H."/>
        </authorList>
    </citation>
    <scope>NUCLEOTIDE SEQUENCE</scope>
    <source>
        <strain evidence="2">CHS0354</strain>
        <tissue evidence="2">Mantle</tissue>
    </source>
</reference>
<organism evidence="2 3">
    <name type="scientific">Potamilus streckersoni</name>
    <dbReference type="NCBI Taxonomy" id="2493646"/>
    <lineage>
        <taxon>Eukaryota</taxon>
        <taxon>Metazoa</taxon>
        <taxon>Spiralia</taxon>
        <taxon>Lophotrochozoa</taxon>
        <taxon>Mollusca</taxon>
        <taxon>Bivalvia</taxon>
        <taxon>Autobranchia</taxon>
        <taxon>Heteroconchia</taxon>
        <taxon>Palaeoheterodonta</taxon>
        <taxon>Unionida</taxon>
        <taxon>Unionoidea</taxon>
        <taxon>Unionidae</taxon>
        <taxon>Ambleminae</taxon>
        <taxon>Lampsilini</taxon>
        <taxon>Potamilus</taxon>
    </lineage>
</organism>
<keyword evidence="3" id="KW-1185">Reference proteome</keyword>